<protein>
    <recommendedName>
        <fullName evidence="4">Pterin-binding domain-containing protein</fullName>
    </recommendedName>
</protein>
<dbReference type="PANTHER" id="PTHR33735">
    <property type="entry name" value="EXPRESSED PROTEIN"/>
    <property type="match status" value="1"/>
</dbReference>
<sequence>MSALVRSVASLYCQGLRRTVRLGGGATAGTPAARAPALDQRRPFLSRVDRIEATTGGGGGGAADTGGSPRRHGKEGTAPLFTWARLVVGSVLAAMAPFLQSKWATLLRIQSEVEMVKDAAETAAEVVEEVAAAVEKASAEVAEAEQLPEHGALRRAAALVERASREVAEEAHLAHDIIHKVDEIEEDVKTMIEPIIDNHKHGTRGTIKKH</sequence>
<organism evidence="2">
    <name type="scientific">Oryza glumipatula</name>
    <dbReference type="NCBI Taxonomy" id="40148"/>
    <lineage>
        <taxon>Eukaryota</taxon>
        <taxon>Viridiplantae</taxon>
        <taxon>Streptophyta</taxon>
        <taxon>Embryophyta</taxon>
        <taxon>Tracheophyta</taxon>
        <taxon>Spermatophyta</taxon>
        <taxon>Magnoliopsida</taxon>
        <taxon>Liliopsida</taxon>
        <taxon>Poales</taxon>
        <taxon>Poaceae</taxon>
        <taxon>BOP clade</taxon>
        <taxon>Oryzoideae</taxon>
        <taxon>Oryzeae</taxon>
        <taxon>Oryzinae</taxon>
        <taxon>Oryza</taxon>
    </lineage>
</organism>
<dbReference type="eggNOG" id="ENOG502S4S2">
    <property type="taxonomic scope" value="Eukaryota"/>
</dbReference>
<evidence type="ECO:0000313" key="2">
    <source>
        <dbReference type="EnsemblPlants" id="OGLUM10G07860.1"/>
    </source>
</evidence>
<keyword evidence="3" id="KW-1185">Reference proteome</keyword>
<dbReference type="EnsemblPlants" id="OGLUM10G07860.1">
    <property type="protein sequence ID" value="OGLUM10G07860.1"/>
    <property type="gene ID" value="OGLUM10G07860"/>
</dbReference>
<dbReference type="Gramene" id="OGLUM10G07860.1">
    <property type="protein sequence ID" value="OGLUM10G07860.1"/>
    <property type="gene ID" value="OGLUM10G07860"/>
</dbReference>
<dbReference type="STRING" id="40148.A0A0E0B9T3"/>
<reference evidence="2" key="1">
    <citation type="submission" date="2015-04" db="UniProtKB">
        <authorList>
            <consortium name="EnsemblPlants"/>
        </authorList>
    </citation>
    <scope>IDENTIFICATION</scope>
</reference>
<dbReference type="Proteomes" id="UP000026961">
    <property type="component" value="Chromosome 10"/>
</dbReference>
<feature type="region of interest" description="Disordered" evidence="1">
    <location>
        <begin position="51"/>
        <end position="75"/>
    </location>
</feature>
<evidence type="ECO:0008006" key="4">
    <source>
        <dbReference type="Google" id="ProtNLM"/>
    </source>
</evidence>
<evidence type="ECO:0000313" key="3">
    <source>
        <dbReference type="Proteomes" id="UP000026961"/>
    </source>
</evidence>
<dbReference type="PANTHER" id="PTHR33735:SF10">
    <property type="entry name" value="EXPRESSED PROTEIN"/>
    <property type="match status" value="1"/>
</dbReference>
<dbReference type="AlphaFoldDB" id="A0A0E0B9T3"/>
<name>A0A0E0B9T3_9ORYZ</name>
<dbReference type="HOGENOM" id="CLU_1430038_0_0_1"/>
<proteinExistence type="predicted"/>
<accession>A0A0E0B9T3</accession>
<evidence type="ECO:0000256" key="1">
    <source>
        <dbReference type="SAM" id="MobiDB-lite"/>
    </source>
</evidence>
<reference evidence="2" key="2">
    <citation type="submission" date="2018-05" db="EMBL/GenBank/DDBJ databases">
        <title>OgluRS3 (Oryza glumaepatula Reference Sequence Version 3).</title>
        <authorList>
            <person name="Zhang J."/>
            <person name="Kudrna D."/>
            <person name="Lee S."/>
            <person name="Talag J."/>
            <person name="Welchert J."/>
            <person name="Wing R.A."/>
        </authorList>
    </citation>
    <scope>NUCLEOTIDE SEQUENCE [LARGE SCALE GENOMIC DNA]</scope>
</reference>
<feature type="compositionally biased region" description="Gly residues" evidence="1">
    <location>
        <begin position="55"/>
        <end position="64"/>
    </location>
</feature>